<dbReference type="Proteomes" id="UP000662373">
    <property type="component" value="Unassembled WGS sequence"/>
</dbReference>
<dbReference type="GO" id="GO:0004553">
    <property type="term" value="F:hydrolase activity, hydrolyzing O-glycosyl compounds"/>
    <property type="evidence" value="ECO:0007669"/>
    <property type="project" value="UniProtKB-ARBA"/>
</dbReference>
<evidence type="ECO:0000313" key="6">
    <source>
        <dbReference type="Proteomes" id="UP000662373"/>
    </source>
</evidence>
<sequence length="1207" mass="131714">MKPAFQILIGLLSLFYVSVNHAQTCGGNTFIAPVQPTTCTYTYTALGWFNASGSQTSPPLALKSDESICIMASYTGNFDFDVQGSFYVAPGKKYTGWVKSFTSSSVILAAGEINFISAPRKKGLFSGLKVTIGTNGIMSIPENFEPGGSATVNNAGRLNVGGDLIFGGNGSINNYPSGKVIVQGNSSMNGLFNNCGLFELFGSLTSGGGSGLKNLCSMYIHTNMNLNADYTNEGLLILDGTLNFTGSVLTNNNIMVVKNIILNNYSLVGNDITSLLIVRQNAVLSSNGIITGHMYYDMDDGGGFDSVCNNCTQDIDIVINMSLPSTYEEILANCGGDIIVNPFIEKSKLDFDGIDDYVTTPNFINGLNNVTIMAWVLSDAGNSTNMTIAGEDVGCRLWLKNGNKPTFTLTTAANSKTISVAKPIKHNEWHHITGTYESSTGVMSLYIDGVLAKSSNIRAGSAISNSSSTNGNFEIGRRSTGTGSEYFKGDVDEVRVFNTSLSADQIQPMVYQEIKNVDGFVKGKVIDKSIVNITSKAPIAWSNLLAYYPFSNLISNSRTTDFSSKNRVTRLKNITSFQEETAPIPYVTKANGAWTSENTWLHGDVWDIEDVQNNKDYSIVKIEHNITTANSHKNLGLLIDSGKTLTVNGDNSISNSWYLKLDGTLNLMDDSQLIQTENSDLVTSANGKILRRQEGTSNVFWYNYWASPVGVTGATTLTNNNASTNNPNNTTFSLNLLKEGNSNSVQFTSAHDAVGKISTRWLYTYKNGLTYWDWARLSPTTAIPPGVGYSQKGTGNSGNHQQYIFEGKPNNGTILVPVTDVGGLGSVATVSKTDYLLGNPYPSALDISKFIDDNIGIINGSIQLWQQWSGSSHYLNEYAGGYATVNKFGSVRAFQFVGIEGATNGNQDGTKIPTKFLPVGQAFMTEIIGTGNVTFKNSQRVFKKEADADGYFNNGSTFFRNGEQLETIPVKNIKEDSNVMSKIRLELNSVNGPATKKELLLGFSNITTDEYDYGYDAKNTTENANDFNLILDNQNMMMQAYAQISNDKVVPLNFKSAGDYTFEIKMTEIEAIAAEQDIYLKDNFTNVYHSLKSDQPYNFTTTSGEFKNRFEVVFQNNNKLLGVSEFERSSNLTYFNSTSDKLFIKGLKNDVSKLMIINMYGQTVVQYQNLSSETLNHGLNISNVASGAYIVYFATATTTKSEKIIID</sequence>
<dbReference type="GO" id="GO:0005975">
    <property type="term" value="P:carbohydrate metabolic process"/>
    <property type="evidence" value="ECO:0007669"/>
    <property type="project" value="UniProtKB-ARBA"/>
</dbReference>
<evidence type="ECO:0000256" key="2">
    <source>
        <dbReference type="ARBA" id="ARBA00023157"/>
    </source>
</evidence>
<feature type="chain" id="PRO_5037933850" evidence="3">
    <location>
        <begin position="23"/>
        <end position="1207"/>
    </location>
</feature>
<feature type="domain" description="LamG-like jellyroll fold" evidence="4">
    <location>
        <begin position="368"/>
        <end position="504"/>
    </location>
</feature>
<organism evidence="5 6">
    <name type="scientific">Gelidibacter salicanalis</name>
    <dbReference type="NCBI Taxonomy" id="291193"/>
    <lineage>
        <taxon>Bacteria</taxon>
        <taxon>Pseudomonadati</taxon>
        <taxon>Bacteroidota</taxon>
        <taxon>Flavobacteriia</taxon>
        <taxon>Flavobacteriales</taxon>
        <taxon>Flavobacteriaceae</taxon>
        <taxon>Gelidibacter</taxon>
    </lineage>
</organism>
<comment type="caution">
    <text evidence="5">The sequence shown here is derived from an EMBL/GenBank/DDBJ whole genome shotgun (WGS) entry which is preliminary data.</text>
</comment>
<keyword evidence="1 3" id="KW-0732">Signal</keyword>
<reference evidence="5 6" key="1">
    <citation type="submission" date="2020-09" db="EMBL/GenBank/DDBJ databases">
        <title>Draft genome of Gelidibacter salicanalis PAMC21136.</title>
        <authorList>
            <person name="Park H."/>
        </authorList>
    </citation>
    <scope>NUCLEOTIDE SEQUENCE [LARGE SCALE GENOMIC DNA]</scope>
    <source>
        <strain evidence="5 6">PAMC21136</strain>
    </source>
</reference>
<dbReference type="InterPro" id="IPR013320">
    <property type="entry name" value="ConA-like_dom_sf"/>
</dbReference>
<accession>A0A934KMW4</accession>
<dbReference type="SUPFAM" id="SSF49899">
    <property type="entry name" value="Concanavalin A-like lectins/glucanases"/>
    <property type="match status" value="1"/>
</dbReference>
<dbReference type="SMART" id="SM00560">
    <property type="entry name" value="LamGL"/>
    <property type="match status" value="1"/>
</dbReference>
<dbReference type="NCBIfam" id="TIGR04183">
    <property type="entry name" value="Por_Secre_tail"/>
    <property type="match status" value="1"/>
</dbReference>
<gene>
    <name evidence="5" type="ORF">JEM65_16710</name>
</gene>
<evidence type="ECO:0000259" key="4">
    <source>
        <dbReference type="SMART" id="SM00560"/>
    </source>
</evidence>
<dbReference type="Gene3D" id="2.60.120.200">
    <property type="match status" value="1"/>
</dbReference>
<dbReference type="PANTHER" id="PTHR47635">
    <property type="entry name" value="CUB DOMAIN-CONTAINING PROTEIN"/>
    <property type="match status" value="1"/>
</dbReference>
<name>A0A934KMW4_9FLAO</name>
<dbReference type="RefSeq" id="WP_199602091.1">
    <property type="nucleotide sequence ID" value="NZ_JAEHJZ010000042.1"/>
</dbReference>
<evidence type="ECO:0000256" key="1">
    <source>
        <dbReference type="ARBA" id="ARBA00022729"/>
    </source>
</evidence>
<dbReference type="InterPro" id="IPR026444">
    <property type="entry name" value="Secre_tail"/>
</dbReference>
<dbReference type="Pfam" id="PF13385">
    <property type="entry name" value="Laminin_G_3"/>
    <property type="match status" value="1"/>
</dbReference>
<evidence type="ECO:0000256" key="3">
    <source>
        <dbReference type="SAM" id="SignalP"/>
    </source>
</evidence>
<evidence type="ECO:0000313" key="5">
    <source>
        <dbReference type="EMBL" id="MBJ7882276.1"/>
    </source>
</evidence>
<keyword evidence="6" id="KW-1185">Reference proteome</keyword>
<feature type="signal peptide" evidence="3">
    <location>
        <begin position="1"/>
        <end position="22"/>
    </location>
</feature>
<dbReference type="Pfam" id="PF18962">
    <property type="entry name" value="Por_Secre_tail"/>
    <property type="match status" value="1"/>
</dbReference>
<dbReference type="AlphaFoldDB" id="A0A934KMW4"/>
<keyword evidence="2" id="KW-1015">Disulfide bond</keyword>
<dbReference type="PANTHER" id="PTHR47635:SF2">
    <property type="entry name" value="LAMG-LIKE JELLYROLL FOLD DOMAIN-CONTAINING PROTEIN"/>
    <property type="match status" value="1"/>
</dbReference>
<proteinExistence type="predicted"/>
<dbReference type="InterPro" id="IPR006558">
    <property type="entry name" value="LamG-like"/>
</dbReference>
<dbReference type="EMBL" id="JAEHJZ010000042">
    <property type="protein sequence ID" value="MBJ7882276.1"/>
    <property type="molecule type" value="Genomic_DNA"/>
</dbReference>
<protein>
    <submittedName>
        <fullName evidence="5">T9SS type A sorting domain-containing protein</fullName>
    </submittedName>
</protein>